<reference evidence="7" key="1">
    <citation type="journal article" date="2021" name="Nat. Commun.">
        <title>Genetic determinants of endophytism in the Arabidopsis root mycobiome.</title>
        <authorList>
            <person name="Mesny F."/>
            <person name="Miyauchi S."/>
            <person name="Thiergart T."/>
            <person name="Pickel B."/>
            <person name="Atanasova L."/>
            <person name="Karlsson M."/>
            <person name="Huettel B."/>
            <person name="Barry K.W."/>
            <person name="Haridas S."/>
            <person name="Chen C."/>
            <person name="Bauer D."/>
            <person name="Andreopoulos W."/>
            <person name="Pangilinan J."/>
            <person name="LaButti K."/>
            <person name="Riley R."/>
            <person name="Lipzen A."/>
            <person name="Clum A."/>
            <person name="Drula E."/>
            <person name="Henrissat B."/>
            <person name="Kohler A."/>
            <person name="Grigoriev I.V."/>
            <person name="Martin F.M."/>
            <person name="Hacquard S."/>
        </authorList>
    </citation>
    <scope>NUCLEOTIDE SEQUENCE</scope>
    <source>
        <strain evidence="7">MPI-CAGE-AT-0021</strain>
    </source>
</reference>
<evidence type="ECO:0000256" key="1">
    <source>
        <dbReference type="ARBA" id="ARBA00001974"/>
    </source>
</evidence>
<dbReference type="GO" id="GO:0008115">
    <property type="term" value="F:sarcosine oxidase activity"/>
    <property type="evidence" value="ECO:0007669"/>
    <property type="project" value="TreeGrafter"/>
</dbReference>
<evidence type="ECO:0000313" key="7">
    <source>
        <dbReference type="EMBL" id="KAH7146642.1"/>
    </source>
</evidence>
<gene>
    <name evidence="7" type="ORF">B0J13DRAFT_595183</name>
</gene>
<keyword evidence="5" id="KW-0560">Oxidoreductase</keyword>
<keyword evidence="4" id="KW-0274">FAD</keyword>
<dbReference type="InterPro" id="IPR045170">
    <property type="entry name" value="MTOX"/>
</dbReference>
<dbReference type="GO" id="GO:0050660">
    <property type="term" value="F:flavin adenine dinucleotide binding"/>
    <property type="evidence" value="ECO:0007669"/>
    <property type="project" value="InterPro"/>
</dbReference>
<evidence type="ECO:0000259" key="6">
    <source>
        <dbReference type="Pfam" id="PF01266"/>
    </source>
</evidence>
<evidence type="ECO:0000256" key="2">
    <source>
        <dbReference type="ARBA" id="ARBA00010989"/>
    </source>
</evidence>
<feature type="domain" description="FAD dependent oxidoreductase" evidence="6">
    <location>
        <begin position="8"/>
        <end position="380"/>
    </location>
</feature>
<comment type="cofactor">
    <cofactor evidence="1">
        <name>FAD</name>
        <dbReference type="ChEBI" id="CHEBI:57692"/>
    </cofactor>
</comment>
<accession>A0A9P9J2P3</accession>
<keyword evidence="8" id="KW-1185">Reference proteome</keyword>
<comment type="caution">
    <text evidence="7">The sequence shown here is derived from an EMBL/GenBank/DDBJ whole genome shotgun (WGS) entry which is preliminary data.</text>
</comment>
<dbReference type="AlphaFoldDB" id="A0A9P9J2P3"/>
<evidence type="ECO:0000256" key="3">
    <source>
        <dbReference type="ARBA" id="ARBA00022630"/>
    </source>
</evidence>
<sequence>MVDSELFDVVVIGGGPVGLAAAYEVAKAGRKVIILEQNNFFNHAGSSGGLARIFRTMYTEEFMTKFAKTSMKHWDDLENDAGLSLRSMSGLLNFGEKGAVMSPTENLDKLGMNYKKLTAAEIERKYSFKNLNPEWAGLFAPDNGIINVQLLVRTLHSLAKDRGTQAKQHTQVKQIRRSDKVNSNWEIHVVTYGLSATYFTKKIIIASGNCINEILRPNFGISLDLETRKIVKTYFHTDLNSNSTVFPSPWFHSTLMENKRPRVFYGMPALPWGPPHVVQVAVDTTTRNTEDLSTSQGRVSSPAETEDTQKFIRDHIIGIDHTTPTSTITCIKRNVPDDIFVLDFLPEQYLQGGPKKSIAIFTAGWAMKYVPLLGKALSQMICNGESEFAYKEFSITRKNQMTGKDIIIKEDKEDVVVKNAMTEY</sequence>
<proteinExistence type="inferred from homology"/>
<dbReference type="OrthoDB" id="424974at2759"/>
<name>A0A9P9J2P3_9HYPO</name>
<dbReference type="InterPro" id="IPR006076">
    <property type="entry name" value="FAD-dep_OxRdtase"/>
</dbReference>
<evidence type="ECO:0000256" key="4">
    <source>
        <dbReference type="ARBA" id="ARBA00022827"/>
    </source>
</evidence>
<dbReference type="Gene3D" id="3.50.50.60">
    <property type="entry name" value="FAD/NAD(P)-binding domain"/>
    <property type="match status" value="1"/>
</dbReference>
<dbReference type="PANTHER" id="PTHR10961:SF7">
    <property type="entry name" value="FAD DEPENDENT OXIDOREDUCTASE DOMAIN-CONTAINING PROTEIN"/>
    <property type="match status" value="1"/>
</dbReference>
<dbReference type="InterPro" id="IPR036188">
    <property type="entry name" value="FAD/NAD-bd_sf"/>
</dbReference>
<dbReference type="PANTHER" id="PTHR10961">
    <property type="entry name" value="PEROXISOMAL SARCOSINE OXIDASE"/>
    <property type="match status" value="1"/>
</dbReference>
<dbReference type="Pfam" id="PF01266">
    <property type="entry name" value="DAO"/>
    <property type="match status" value="1"/>
</dbReference>
<dbReference type="Proteomes" id="UP000717696">
    <property type="component" value="Unassembled WGS sequence"/>
</dbReference>
<dbReference type="EMBL" id="JAGMUU010000008">
    <property type="protein sequence ID" value="KAH7146642.1"/>
    <property type="molecule type" value="Genomic_DNA"/>
</dbReference>
<evidence type="ECO:0000256" key="5">
    <source>
        <dbReference type="ARBA" id="ARBA00023002"/>
    </source>
</evidence>
<comment type="similarity">
    <text evidence="2">Belongs to the MSOX/MTOX family.</text>
</comment>
<dbReference type="SUPFAM" id="SSF51905">
    <property type="entry name" value="FAD/NAD(P)-binding domain"/>
    <property type="match status" value="1"/>
</dbReference>
<organism evidence="7 8">
    <name type="scientific">Dactylonectria estremocensis</name>
    <dbReference type="NCBI Taxonomy" id="1079267"/>
    <lineage>
        <taxon>Eukaryota</taxon>
        <taxon>Fungi</taxon>
        <taxon>Dikarya</taxon>
        <taxon>Ascomycota</taxon>
        <taxon>Pezizomycotina</taxon>
        <taxon>Sordariomycetes</taxon>
        <taxon>Hypocreomycetidae</taxon>
        <taxon>Hypocreales</taxon>
        <taxon>Nectriaceae</taxon>
        <taxon>Dactylonectria</taxon>
    </lineage>
</organism>
<evidence type="ECO:0000313" key="8">
    <source>
        <dbReference type="Proteomes" id="UP000717696"/>
    </source>
</evidence>
<keyword evidence="3" id="KW-0285">Flavoprotein</keyword>
<protein>
    <recommendedName>
        <fullName evidence="6">FAD dependent oxidoreductase domain-containing protein</fullName>
    </recommendedName>
</protein>
<dbReference type="Gene3D" id="3.30.9.10">
    <property type="entry name" value="D-Amino Acid Oxidase, subunit A, domain 2"/>
    <property type="match status" value="1"/>
</dbReference>